<dbReference type="Gene3D" id="3.40.50.150">
    <property type="entry name" value="Vaccinia Virus protein VP39"/>
    <property type="match status" value="1"/>
</dbReference>
<evidence type="ECO:0000256" key="4">
    <source>
        <dbReference type="ARBA" id="ARBA00022679"/>
    </source>
</evidence>
<evidence type="ECO:0000256" key="1">
    <source>
        <dbReference type="ARBA" id="ARBA00010396"/>
    </source>
</evidence>
<feature type="binding site" evidence="6">
    <location>
        <position position="54"/>
    </location>
    <ligand>
        <name>S-adenosyl-L-methionine</name>
        <dbReference type="ChEBI" id="CHEBI:59789"/>
    </ligand>
</feature>
<comment type="similarity">
    <text evidence="1 6">Belongs to the methyltransferase superfamily. RsmH family.</text>
</comment>
<gene>
    <name evidence="6" type="primary">rsmH</name>
    <name evidence="7" type="ORF">HS1_002203</name>
</gene>
<dbReference type="NCBIfam" id="TIGR00006">
    <property type="entry name" value="16S rRNA (cytosine(1402)-N(4))-methyltransferase RsmH"/>
    <property type="match status" value="1"/>
</dbReference>
<comment type="subcellular location">
    <subcellularLocation>
        <location evidence="6">Cytoplasm</location>
    </subcellularLocation>
</comment>
<comment type="function">
    <text evidence="6">Specifically methylates the N4 position of cytidine in position 1402 (C1402) of 16S rRNA.</text>
</comment>
<dbReference type="OrthoDB" id="9806637at2"/>
<dbReference type="GO" id="GO:0071424">
    <property type="term" value="F:rRNA (cytosine-N4-)-methyltransferase activity"/>
    <property type="evidence" value="ECO:0007669"/>
    <property type="project" value="UniProtKB-UniRule"/>
</dbReference>
<dbReference type="Pfam" id="PF01795">
    <property type="entry name" value="Methyltransf_5"/>
    <property type="match status" value="1"/>
</dbReference>
<dbReference type="InterPro" id="IPR002903">
    <property type="entry name" value="RsmH"/>
</dbReference>
<dbReference type="KEGG" id="daw:HS1_002203"/>
<proteinExistence type="inferred from homology"/>
<dbReference type="EC" id="2.1.1.199" evidence="6"/>
<feature type="binding site" evidence="6">
    <location>
        <position position="102"/>
    </location>
    <ligand>
        <name>S-adenosyl-L-methionine</name>
        <dbReference type="ChEBI" id="CHEBI:59789"/>
    </ligand>
</feature>
<evidence type="ECO:0000256" key="5">
    <source>
        <dbReference type="ARBA" id="ARBA00022691"/>
    </source>
</evidence>
<comment type="catalytic activity">
    <reaction evidence="6">
        <text>cytidine(1402) in 16S rRNA + S-adenosyl-L-methionine = N(4)-methylcytidine(1402) in 16S rRNA + S-adenosyl-L-homocysteine + H(+)</text>
        <dbReference type="Rhea" id="RHEA:42928"/>
        <dbReference type="Rhea" id="RHEA-COMP:10286"/>
        <dbReference type="Rhea" id="RHEA-COMP:10287"/>
        <dbReference type="ChEBI" id="CHEBI:15378"/>
        <dbReference type="ChEBI" id="CHEBI:57856"/>
        <dbReference type="ChEBI" id="CHEBI:59789"/>
        <dbReference type="ChEBI" id="CHEBI:74506"/>
        <dbReference type="ChEBI" id="CHEBI:82748"/>
        <dbReference type="EC" id="2.1.1.199"/>
    </reaction>
</comment>
<dbReference type="AlphaFoldDB" id="A0A7U4QMC3"/>
<protein>
    <recommendedName>
        <fullName evidence="6">Ribosomal RNA small subunit methyltransferase H</fullName>
        <ecNumber evidence="6">2.1.1.199</ecNumber>
    </recommendedName>
    <alternativeName>
        <fullName evidence="6">16S rRNA m(4)C1402 methyltransferase</fullName>
    </alternativeName>
    <alternativeName>
        <fullName evidence="6">rRNA (cytosine-N(4)-)-methyltransferase RsmH</fullName>
    </alternativeName>
</protein>
<keyword evidence="4 6" id="KW-0808">Transferase</keyword>
<organism evidence="7 8">
    <name type="scientific">Desulfofervidus auxilii</name>
    <dbReference type="NCBI Taxonomy" id="1621989"/>
    <lineage>
        <taxon>Bacteria</taxon>
        <taxon>Pseudomonadati</taxon>
        <taxon>Thermodesulfobacteriota</taxon>
        <taxon>Candidatus Desulfofervidia</taxon>
        <taxon>Candidatus Desulfofervidales</taxon>
        <taxon>Candidatus Desulfofervidaceae</taxon>
        <taxon>Candidatus Desulfofervidus</taxon>
    </lineage>
</organism>
<dbReference type="Gene3D" id="1.10.150.170">
    <property type="entry name" value="Putative methyltransferase TM0872, insert domain"/>
    <property type="match status" value="1"/>
</dbReference>
<sequence length="298" mass="33546">MENQKHIPVLKKEVLFYLNCGPGKIFVDGTVGGGGHTQAILEASAPNGFVIGLDVDGEALIQAEKKLAPYVGRYILKKGNYARGREILSGLHIEKVDGFLLDLGISSLQLAAPERGFSFLHPGPLDMRMDNTASVTASQIINRWSQKRIAEIIKQYGEERWANRIARKITETRVKMPIKTTTQLAEIVANAIPRRNWPRHIHPATRTFQALRIVVNQELENLKQFLNQVLSLLAPKGRVVIISFHSLEDRLVKNAFRNWAKEGKVQLLTKKPVQPSREELAMNPRARSAKLRAIEFRP</sequence>
<evidence type="ECO:0000313" key="8">
    <source>
        <dbReference type="Proteomes" id="UP000070560"/>
    </source>
</evidence>
<dbReference type="SUPFAM" id="SSF53335">
    <property type="entry name" value="S-adenosyl-L-methionine-dependent methyltransferases"/>
    <property type="match status" value="1"/>
</dbReference>
<dbReference type="RefSeq" id="WP_066065383.1">
    <property type="nucleotide sequence ID" value="NZ_CP013015.1"/>
</dbReference>
<dbReference type="EMBL" id="CP013015">
    <property type="protein sequence ID" value="AMM41989.1"/>
    <property type="molecule type" value="Genomic_DNA"/>
</dbReference>
<dbReference type="PANTHER" id="PTHR11265:SF0">
    <property type="entry name" value="12S RRNA N4-METHYLCYTIDINE METHYLTRANSFERASE"/>
    <property type="match status" value="1"/>
</dbReference>
<name>A0A7U4QMC3_DESA2</name>
<evidence type="ECO:0000256" key="2">
    <source>
        <dbReference type="ARBA" id="ARBA00022552"/>
    </source>
</evidence>
<keyword evidence="5 6" id="KW-0949">S-adenosyl-L-methionine</keyword>
<keyword evidence="2 6" id="KW-0698">rRNA processing</keyword>
<dbReference type="PIRSF" id="PIRSF004486">
    <property type="entry name" value="MraW"/>
    <property type="match status" value="1"/>
</dbReference>
<keyword evidence="6" id="KW-0963">Cytoplasm</keyword>
<feature type="binding site" evidence="6">
    <location>
        <position position="109"/>
    </location>
    <ligand>
        <name>S-adenosyl-L-methionine</name>
        <dbReference type="ChEBI" id="CHEBI:59789"/>
    </ligand>
</feature>
<dbReference type="InterPro" id="IPR029063">
    <property type="entry name" value="SAM-dependent_MTases_sf"/>
</dbReference>
<dbReference type="Proteomes" id="UP000070560">
    <property type="component" value="Chromosome"/>
</dbReference>
<reference evidence="7 8" key="1">
    <citation type="submission" date="2015-10" db="EMBL/GenBank/DDBJ databases">
        <title>Candidatus Desulfofervidus auxilii, a hydrogenotrophic sulfate-reducing bacterium involved in the thermophilic anaerobic oxidation of methane.</title>
        <authorList>
            <person name="Krukenberg V."/>
            <person name="Richter M."/>
            <person name="Wegener G."/>
        </authorList>
    </citation>
    <scope>NUCLEOTIDE SEQUENCE [LARGE SCALE GENOMIC DNA]</scope>
    <source>
        <strain evidence="7 8">HS1</strain>
    </source>
</reference>
<dbReference type="GO" id="GO:0070475">
    <property type="term" value="P:rRNA base methylation"/>
    <property type="evidence" value="ECO:0007669"/>
    <property type="project" value="UniProtKB-UniRule"/>
</dbReference>
<feature type="binding site" evidence="6">
    <location>
        <position position="81"/>
    </location>
    <ligand>
        <name>S-adenosyl-L-methionine</name>
        <dbReference type="ChEBI" id="CHEBI:59789"/>
    </ligand>
</feature>
<evidence type="ECO:0000313" key="7">
    <source>
        <dbReference type="EMBL" id="AMM41989.1"/>
    </source>
</evidence>
<keyword evidence="8" id="KW-1185">Reference proteome</keyword>
<evidence type="ECO:0000256" key="3">
    <source>
        <dbReference type="ARBA" id="ARBA00022603"/>
    </source>
</evidence>
<feature type="binding site" evidence="6">
    <location>
        <begin position="34"/>
        <end position="36"/>
    </location>
    <ligand>
        <name>S-adenosyl-L-methionine</name>
        <dbReference type="ChEBI" id="CHEBI:59789"/>
    </ligand>
</feature>
<dbReference type="PANTHER" id="PTHR11265">
    <property type="entry name" value="S-ADENOSYL-METHYLTRANSFERASE MRAW"/>
    <property type="match status" value="1"/>
</dbReference>
<accession>A0A7U4QMC3</accession>
<dbReference type="HAMAP" id="MF_01007">
    <property type="entry name" value="16SrRNA_methyltr_H"/>
    <property type="match status" value="1"/>
</dbReference>
<evidence type="ECO:0000256" key="6">
    <source>
        <dbReference type="HAMAP-Rule" id="MF_01007"/>
    </source>
</evidence>
<dbReference type="FunFam" id="1.10.150.170:FF:000003">
    <property type="entry name" value="Ribosomal RNA small subunit methyltransferase H"/>
    <property type="match status" value="1"/>
</dbReference>
<dbReference type="SUPFAM" id="SSF81799">
    <property type="entry name" value="Putative methyltransferase TM0872, insert domain"/>
    <property type="match status" value="1"/>
</dbReference>
<dbReference type="InterPro" id="IPR023397">
    <property type="entry name" value="SAM-dep_MeTrfase_MraW_recog"/>
</dbReference>
<dbReference type="GO" id="GO:0005737">
    <property type="term" value="C:cytoplasm"/>
    <property type="evidence" value="ECO:0007669"/>
    <property type="project" value="UniProtKB-SubCell"/>
</dbReference>
<keyword evidence="3 6" id="KW-0489">Methyltransferase</keyword>